<dbReference type="AlphaFoldDB" id="A0AAJ0FPL9"/>
<dbReference type="EMBL" id="MU839006">
    <property type="protein sequence ID" value="KAK1768285.1"/>
    <property type="molecule type" value="Genomic_DNA"/>
</dbReference>
<gene>
    <name evidence="3" type="ORF">QBC33DRAFT_585379</name>
</gene>
<dbReference type="Pfam" id="PF13472">
    <property type="entry name" value="Lipase_GDSL_2"/>
    <property type="match status" value="1"/>
</dbReference>
<dbReference type="CDD" id="cd01831">
    <property type="entry name" value="Endoglucanase_E_like"/>
    <property type="match status" value="1"/>
</dbReference>
<keyword evidence="1" id="KW-0732">Signal</keyword>
<evidence type="ECO:0000259" key="2">
    <source>
        <dbReference type="Pfam" id="PF13472"/>
    </source>
</evidence>
<dbReference type="SUPFAM" id="SSF52266">
    <property type="entry name" value="SGNH hydrolase"/>
    <property type="match status" value="1"/>
</dbReference>
<feature type="signal peptide" evidence="1">
    <location>
        <begin position="1"/>
        <end position="18"/>
    </location>
</feature>
<accession>A0AAJ0FPL9</accession>
<evidence type="ECO:0000256" key="1">
    <source>
        <dbReference type="SAM" id="SignalP"/>
    </source>
</evidence>
<feature type="chain" id="PRO_5042611457" evidence="1">
    <location>
        <begin position="19"/>
        <end position="431"/>
    </location>
</feature>
<evidence type="ECO:0000313" key="3">
    <source>
        <dbReference type="EMBL" id="KAK1768285.1"/>
    </source>
</evidence>
<dbReference type="InterPro" id="IPR052762">
    <property type="entry name" value="PCW_deacetylase/CE"/>
</dbReference>
<proteinExistence type="predicted"/>
<feature type="domain" description="SGNH hydrolase-type esterase" evidence="2">
    <location>
        <begin position="172"/>
        <end position="311"/>
    </location>
</feature>
<reference evidence="3" key="1">
    <citation type="submission" date="2023-06" db="EMBL/GenBank/DDBJ databases">
        <title>Genome-scale phylogeny and comparative genomics of the fungal order Sordariales.</title>
        <authorList>
            <consortium name="Lawrence Berkeley National Laboratory"/>
            <person name="Hensen N."/>
            <person name="Bonometti L."/>
            <person name="Westerberg I."/>
            <person name="Brannstrom I.O."/>
            <person name="Guillou S."/>
            <person name="Cros-Aarteil S."/>
            <person name="Calhoun S."/>
            <person name="Haridas S."/>
            <person name="Kuo A."/>
            <person name="Mondo S."/>
            <person name="Pangilinan J."/>
            <person name="Riley R."/>
            <person name="Labutti K."/>
            <person name="Andreopoulos B."/>
            <person name="Lipzen A."/>
            <person name="Chen C."/>
            <person name="Yanf M."/>
            <person name="Daum C."/>
            <person name="Ng V."/>
            <person name="Clum A."/>
            <person name="Steindorff A."/>
            <person name="Ohm R."/>
            <person name="Martin F."/>
            <person name="Silar P."/>
            <person name="Natvig D."/>
            <person name="Lalanne C."/>
            <person name="Gautier V."/>
            <person name="Ament-Velasquez S.L."/>
            <person name="Kruys A."/>
            <person name="Hutchinson M.I."/>
            <person name="Powell A.J."/>
            <person name="Barry K."/>
            <person name="Miller A.N."/>
            <person name="Grigoriev I.V."/>
            <person name="Debuchy R."/>
            <person name="Gladieux P."/>
            <person name="Thoren M.H."/>
            <person name="Johannesson H."/>
        </authorList>
    </citation>
    <scope>NUCLEOTIDE SEQUENCE</scope>
    <source>
        <strain evidence="3">8032-3</strain>
    </source>
</reference>
<dbReference type="InterPro" id="IPR013830">
    <property type="entry name" value="SGNH_hydro"/>
</dbReference>
<dbReference type="PANTHER" id="PTHR37834:SF2">
    <property type="entry name" value="ESTERASE, SGNH HYDROLASE-TYPE"/>
    <property type="match status" value="1"/>
</dbReference>
<comment type="caution">
    <text evidence="3">The sequence shown here is derived from an EMBL/GenBank/DDBJ whole genome shotgun (WGS) entry which is preliminary data.</text>
</comment>
<sequence>MAGISLRLGLAFLSLAAGTILQNGQPRMVDFPNTKIQPSNYSFATYPANASELSYKGRWDSKHYSWWSAAGLVFGYTGQTVAISFGNLTDQGVLVGYRISGLDWQFTNITKGATHLLVSPETPGANLTDPVNPSTLELRVSNWGYGVQIDKVHVAHGEKLIQVPDHPRRVEVIGDSLSAGYGNTYESLSSFAYGLGAGLGNTEYDIIGYPGICAADQDCWGNPRGQVHQWFYTSDTRSQAMDIWGDNPEPWDFSRHTPPDIVVINIGTNDQNEANNVSTESYVDAYTKLVQGVHGKYPNANVILMSLWIGFYQEGNSYGTNAGLGFEKEIYSIYEYFNSDQYLDNPIIYDGVTNKTSTLNSTSRPFVHYFNTTGIMQHNDIGPSYHLTDVGAIKIASHLIQYIRIKFGWDLFATGPEVQHDTVYWNDEVNY</sequence>
<protein>
    <submittedName>
        <fullName evidence="3">Lipase</fullName>
    </submittedName>
</protein>
<dbReference type="GeneID" id="85314624"/>
<dbReference type="Gene3D" id="3.40.50.1110">
    <property type="entry name" value="SGNH hydrolase"/>
    <property type="match status" value="1"/>
</dbReference>
<evidence type="ECO:0000313" key="4">
    <source>
        <dbReference type="Proteomes" id="UP001244011"/>
    </source>
</evidence>
<dbReference type="InterPro" id="IPR037461">
    <property type="entry name" value="CtCE2-like_dom"/>
</dbReference>
<dbReference type="PANTHER" id="PTHR37834">
    <property type="entry name" value="GDSL-LIKE LIPASE/ACYLHYDROLASE DOMAIN PROTEIN (AFU_ORTHOLOGUE AFUA_2G00620)"/>
    <property type="match status" value="1"/>
</dbReference>
<organism evidence="3 4">
    <name type="scientific">Phialemonium atrogriseum</name>
    <dbReference type="NCBI Taxonomy" id="1093897"/>
    <lineage>
        <taxon>Eukaryota</taxon>
        <taxon>Fungi</taxon>
        <taxon>Dikarya</taxon>
        <taxon>Ascomycota</taxon>
        <taxon>Pezizomycotina</taxon>
        <taxon>Sordariomycetes</taxon>
        <taxon>Sordariomycetidae</taxon>
        <taxon>Cephalothecales</taxon>
        <taxon>Cephalothecaceae</taxon>
        <taxon>Phialemonium</taxon>
    </lineage>
</organism>
<dbReference type="RefSeq" id="XP_060284498.1">
    <property type="nucleotide sequence ID" value="XM_060431437.1"/>
</dbReference>
<dbReference type="Proteomes" id="UP001244011">
    <property type="component" value="Unassembled WGS sequence"/>
</dbReference>
<keyword evidence="4" id="KW-1185">Reference proteome</keyword>
<name>A0AAJ0FPL9_9PEZI</name>
<dbReference type="GO" id="GO:0052689">
    <property type="term" value="F:carboxylic ester hydrolase activity"/>
    <property type="evidence" value="ECO:0007669"/>
    <property type="project" value="InterPro"/>
</dbReference>
<dbReference type="InterPro" id="IPR036514">
    <property type="entry name" value="SGNH_hydro_sf"/>
</dbReference>